<dbReference type="PROSITE" id="PS51257">
    <property type="entry name" value="PROKAR_LIPOPROTEIN"/>
    <property type="match status" value="1"/>
</dbReference>
<gene>
    <name evidence="2" type="ORF">DIABBA_LOCUS6410</name>
</gene>
<evidence type="ECO:0000313" key="3">
    <source>
        <dbReference type="Proteomes" id="UP001153709"/>
    </source>
</evidence>
<proteinExistence type="predicted"/>
<dbReference type="EMBL" id="OU898279">
    <property type="protein sequence ID" value="CAG9832974.1"/>
    <property type="molecule type" value="Genomic_DNA"/>
</dbReference>
<name>A0A9N9T2N0_DIABA</name>
<feature type="chain" id="PRO_5040408667" evidence="1">
    <location>
        <begin position="19"/>
        <end position="105"/>
    </location>
</feature>
<dbReference type="Proteomes" id="UP001153709">
    <property type="component" value="Chromosome 4"/>
</dbReference>
<accession>A0A9N9T2N0</accession>
<evidence type="ECO:0000256" key="1">
    <source>
        <dbReference type="SAM" id="SignalP"/>
    </source>
</evidence>
<protein>
    <submittedName>
        <fullName evidence="2">Uncharacterized protein</fullName>
    </submittedName>
</protein>
<organism evidence="2 3">
    <name type="scientific">Diabrotica balteata</name>
    <name type="common">Banded cucumber beetle</name>
    <dbReference type="NCBI Taxonomy" id="107213"/>
    <lineage>
        <taxon>Eukaryota</taxon>
        <taxon>Metazoa</taxon>
        <taxon>Ecdysozoa</taxon>
        <taxon>Arthropoda</taxon>
        <taxon>Hexapoda</taxon>
        <taxon>Insecta</taxon>
        <taxon>Pterygota</taxon>
        <taxon>Neoptera</taxon>
        <taxon>Endopterygota</taxon>
        <taxon>Coleoptera</taxon>
        <taxon>Polyphaga</taxon>
        <taxon>Cucujiformia</taxon>
        <taxon>Chrysomeloidea</taxon>
        <taxon>Chrysomelidae</taxon>
        <taxon>Galerucinae</taxon>
        <taxon>Diabroticina</taxon>
        <taxon>Diabroticites</taxon>
        <taxon>Diabrotica</taxon>
    </lineage>
</organism>
<evidence type="ECO:0000313" key="2">
    <source>
        <dbReference type="EMBL" id="CAG9832974.1"/>
    </source>
</evidence>
<reference evidence="2" key="1">
    <citation type="submission" date="2022-01" db="EMBL/GenBank/DDBJ databases">
        <authorList>
            <person name="King R."/>
        </authorList>
    </citation>
    <scope>NUCLEOTIDE SEQUENCE</scope>
</reference>
<feature type="signal peptide" evidence="1">
    <location>
        <begin position="1"/>
        <end position="18"/>
    </location>
</feature>
<keyword evidence="1" id="KW-0732">Signal</keyword>
<keyword evidence="3" id="KW-1185">Reference proteome</keyword>
<sequence length="105" mass="11115">MNCKLLTSFVLLFGCCHAALITGDNGLLSRTADFFGIENIASLDANARAKILNNEIGADLSAGIGKQGIGAHGEVNGDVLGQKANVHADILNGHEIDQRNHDVYR</sequence>
<dbReference type="OrthoDB" id="10647757at2759"/>
<dbReference type="AlphaFoldDB" id="A0A9N9T2N0"/>